<dbReference type="InterPro" id="IPR010065">
    <property type="entry name" value="AA_ABC_transptr_permease_3TM"/>
</dbReference>
<feature type="transmembrane region" description="Helical" evidence="12">
    <location>
        <begin position="200"/>
        <end position="221"/>
    </location>
</feature>
<evidence type="ECO:0000256" key="7">
    <source>
        <dbReference type="ARBA" id="ARBA00022970"/>
    </source>
</evidence>
<dbReference type="CDD" id="cd06261">
    <property type="entry name" value="TM_PBP2"/>
    <property type="match status" value="1"/>
</dbReference>
<keyword evidence="5" id="KW-0997">Cell inner membrane</keyword>
<dbReference type="STRING" id="1905730.W5S_1359"/>
<sequence>MNEILQQYWQPLLWSDGYRLTGLAMTLWLLISSVVIGGLMALPLAIARVSPRRRFSFPVWLFTYVFRGTPLYVQLLVFYSGVYSLEIVRGTDLLNAFFRSGLNCAILALALNTCAYTTEIFAGAIRSVPHGEIEAARAYGFSRFKQYRCIILPSALRIALPAYSNEVILMLHSTALAFTVTVPDILKIARDINAATYQPFYAFGIAAVIYLAISFVLIGLFRRAERRWLRHLYTRSSH</sequence>
<evidence type="ECO:0000313" key="16">
    <source>
        <dbReference type="Proteomes" id="UP000008044"/>
    </source>
</evidence>
<dbReference type="SUPFAM" id="SSF161098">
    <property type="entry name" value="MetI-like"/>
    <property type="match status" value="1"/>
</dbReference>
<dbReference type="InterPro" id="IPR051322">
    <property type="entry name" value="AA_ABC_Transporter_Permease"/>
</dbReference>
<evidence type="ECO:0000256" key="1">
    <source>
        <dbReference type="ARBA" id="ARBA00004429"/>
    </source>
</evidence>
<dbReference type="EMBL" id="CP003415">
    <property type="protein sequence ID" value="AFI89458.1"/>
    <property type="molecule type" value="Genomic_DNA"/>
</dbReference>
<comment type="similarity">
    <text evidence="2">Belongs to the binding-protein-dependent transport system permease family. HisMQ subfamily.</text>
</comment>
<evidence type="ECO:0000256" key="4">
    <source>
        <dbReference type="ARBA" id="ARBA00022475"/>
    </source>
</evidence>
<dbReference type="InterPro" id="IPR035906">
    <property type="entry name" value="MetI-like_sf"/>
</dbReference>
<dbReference type="EMBL" id="WABS01000021">
    <property type="protein sequence ID" value="MBI0555217.1"/>
    <property type="molecule type" value="Genomic_DNA"/>
</dbReference>
<protein>
    <recommendedName>
        <fullName evidence="10">Histidine/lysine/arginine/ornithine transport system permease protein HisM</fullName>
    </recommendedName>
</protein>
<dbReference type="Gene3D" id="1.10.3720.10">
    <property type="entry name" value="MetI-like"/>
    <property type="match status" value="1"/>
</dbReference>
<dbReference type="eggNOG" id="COG4160">
    <property type="taxonomic scope" value="Bacteria"/>
</dbReference>
<proteinExistence type="inferred from homology"/>
<comment type="subcellular location">
    <subcellularLocation>
        <location evidence="1">Cell inner membrane</location>
        <topology evidence="1">Multi-pass membrane protein</topology>
    </subcellularLocation>
    <subcellularLocation>
        <location evidence="12">Cell membrane</location>
        <topology evidence="12">Multi-pass membrane protein</topology>
    </subcellularLocation>
</comment>
<evidence type="ECO:0000256" key="5">
    <source>
        <dbReference type="ARBA" id="ARBA00022519"/>
    </source>
</evidence>
<evidence type="ECO:0000313" key="17">
    <source>
        <dbReference type="Proteomes" id="UP001194579"/>
    </source>
</evidence>
<dbReference type="RefSeq" id="WP_005969881.1">
    <property type="nucleotide sequence ID" value="NC_017845.1"/>
</dbReference>
<reference evidence="14 16" key="1">
    <citation type="journal article" date="2012" name="J. Bacteriol.">
        <title>Genome sequence of Pectobacterium sp. strain SCC3193.</title>
        <authorList>
            <person name="Koskinen J.P."/>
            <person name="Laine P."/>
            <person name="Niemi O."/>
            <person name="Nykyri J."/>
            <person name="Harjunpaa H."/>
            <person name="Auvinen P."/>
            <person name="Paulin L."/>
            <person name="Pirhonen M."/>
            <person name="Palva T."/>
            <person name="Holm L."/>
        </authorList>
    </citation>
    <scope>NUCLEOTIDE SEQUENCE [LARGE SCALE GENOMIC DNA]</scope>
    <source>
        <strain evidence="14 16">SCC3193</strain>
    </source>
</reference>
<dbReference type="HOGENOM" id="CLU_019602_1_4_6"/>
<dbReference type="AlphaFoldDB" id="A0A0H3I470"/>
<keyword evidence="7" id="KW-0029">Amino-acid transport</keyword>
<reference evidence="15" key="4">
    <citation type="submission" date="2024-05" db="EMBL/GenBank/DDBJ databases">
        <title>Identification of Pectobacterium versatile causing blackleg of potato from New York State with a whole genome sequencing approach.</title>
        <authorList>
            <person name="Ma X."/>
            <person name="Swingle B."/>
        </authorList>
    </citation>
    <scope>NUCLEOTIDE SEQUENCE</scope>
    <source>
        <strain evidence="15">NY1588A</strain>
    </source>
</reference>
<keyword evidence="17" id="KW-1185">Reference proteome</keyword>
<accession>A0A0H3I470</accession>
<feature type="transmembrane region" description="Helical" evidence="12">
    <location>
        <begin position="20"/>
        <end position="47"/>
    </location>
</feature>
<dbReference type="PANTHER" id="PTHR30450">
    <property type="entry name" value="ABC TRANSPORTER PERMEASE"/>
    <property type="match status" value="1"/>
</dbReference>
<evidence type="ECO:0000256" key="10">
    <source>
        <dbReference type="ARBA" id="ARBA00039779"/>
    </source>
</evidence>
<keyword evidence="8 12" id="KW-1133">Transmembrane helix</keyword>
<evidence type="ECO:0000256" key="11">
    <source>
        <dbReference type="ARBA" id="ARBA00046835"/>
    </source>
</evidence>
<evidence type="ECO:0000313" key="14">
    <source>
        <dbReference type="EMBL" id="AFI89458.1"/>
    </source>
</evidence>
<evidence type="ECO:0000256" key="2">
    <source>
        <dbReference type="ARBA" id="ARBA00010072"/>
    </source>
</evidence>
<keyword evidence="4" id="KW-1003">Cell membrane</keyword>
<keyword evidence="6 12" id="KW-0812">Transmembrane</keyword>
<dbReference type="NCBIfam" id="NF011651">
    <property type="entry name" value="PRK15069.1"/>
    <property type="match status" value="1"/>
</dbReference>
<keyword evidence="9 12" id="KW-0472">Membrane</keyword>
<dbReference type="Proteomes" id="UP001194579">
    <property type="component" value="Unassembled WGS sequence"/>
</dbReference>
<comment type="subunit">
    <text evidence="11">The HisPMQJ complex is composed of two ATP-binding proteins (HisP), two transmembrane proteins (HisM and HisQ) and a solute-binding protein (HisJ). The HisPMQ-ArgT complex is composed of two ATP-binding proteins (HisP), two transmembrane proteins (HisM and HisQ) and a solute-binding protein (ArgT).</text>
</comment>
<keyword evidence="3 12" id="KW-0813">Transport</keyword>
<dbReference type="KEGG" id="pec:W5S_1359"/>
<gene>
    <name evidence="14" type="ordered locus">W5S_1359</name>
    <name evidence="15" type="ORF">F6Q06_12060</name>
</gene>
<evidence type="ECO:0000256" key="3">
    <source>
        <dbReference type="ARBA" id="ARBA00022448"/>
    </source>
</evidence>
<reference evidence="17" key="3">
    <citation type="submission" date="2023-07" db="EMBL/GenBank/DDBJ databases">
        <title>Identification of Pectobacterium versatile causing blackleg of potato from New York State with a whole genome sequencing approach.</title>
        <authorList>
            <person name="Ma X."/>
            <person name="Swingle B."/>
        </authorList>
    </citation>
    <scope>NUCLEOTIDE SEQUENCE [LARGE SCALE GENOMIC DNA]</scope>
    <source>
        <strain evidence="17">NY1588A</strain>
    </source>
</reference>
<dbReference type="NCBIfam" id="TIGR01726">
    <property type="entry name" value="HEQRo_perm_3TM"/>
    <property type="match status" value="1"/>
</dbReference>
<evidence type="ECO:0000313" key="15">
    <source>
        <dbReference type="EMBL" id="MBI0555217.1"/>
    </source>
</evidence>
<evidence type="ECO:0000256" key="9">
    <source>
        <dbReference type="ARBA" id="ARBA00023136"/>
    </source>
</evidence>
<dbReference type="PROSITE" id="PS50928">
    <property type="entry name" value="ABC_TM1"/>
    <property type="match status" value="1"/>
</dbReference>
<evidence type="ECO:0000256" key="8">
    <source>
        <dbReference type="ARBA" id="ARBA00022989"/>
    </source>
</evidence>
<dbReference type="InterPro" id="IPR000515">
    <property type="entry name" value="MetI-like"/>
</dbReference>
<dbReference type="Proteomes" id="UP000008044">
    <property type="component" value="Chromosome"/>
</dbReference>
<evidence type="ECO:0000256" key="12">
    <source>
        <dbReference type="RuleBase" id="RU363032"/>
    </source>
</evidence>
<dbReference type="PATRIC" id="fig|1166016.3.peg.1379"/>
<evidence type="ECO:0000256" key="6">
    <source>
        <dbReference type="ARBA" id="ARBA00022692"/>
    </source>
</evidence>
<dbReference type="Pfam" id="PF00528">
    <property type="entry name" value="BPD_transp_1"/>
    <property type="match status" value="1"/>
</dbReference>
<dbReference type="GO" id="GO:0022857">
    <property type="term" value="F:transmembrane transporter activity"/>
    <property type="evidence" value="ECO:0007669"/>
    <property type="project" value="InterPro"/>
</dbReference>
<name>A0A0H3I470_PECPM</name>
<reference evidence="14" key="2">
    <citation type="submission" date="2012-03" db="EMBL/GenBank/DDBJ databases">
        <authorList>
            <person name="Koskinen P."/>
            <person name="Laine P."/>
            <person name="Niemi O."/>
            <person name="Nykyri J."/>
            <person name="Harjunpaa H."/>
            <person name="Auvinen P."/>
            <person name="Paulin L."/>
            <person name="Pirhonen M."/>
            <person name="Palva T."/>
            <person name="Holm L."/>
        </authorList>
    </citation>
    <scope>NUCLEOTIDE SEQUENCE</scope>
    <source>
        <strain evidence="14">SCC3193</strain>
    </source>
</reference>
<dbReference type="PANTHER" id="PTHR30450:SF5">
    <property type="entry name" value="HISTIDINE TRANSPORT SYSTEM PERMEASE PROTEIN HISM"/>
    <property type="match status" value="1"/>
</dbReference>
<organism evidence="14 16">
    <name type="scientific">Pectobacterium parmentieri</name>
    <dbReference type="NCBI Taxonomy" id="1905730"/>
    <lineage>
        <taxon>Bacteria</taxon>
        <taxon>Pseudomonadati</taxon>
        <taxon>Pseudomonadota</taxon>
        <taxon>Gammaproteobacteria</taxon>
        <taxon>Enterobacterales</taxon>
        <taxon>Pectobacteriaceae</taxon>
        <taxon>Pectobacterium</taxon>
    </lineage>
</organism>
<dbReference type="FunFam" id="1.10.3720.10:FF:000012">
    <property type="entry name" value="Histidine ABC transporter permease HisM"/>
    <property type="match status" value="1"/>
</dbReference>
<feature type="domain" description="ABC transmembrane type-1" evidence="13">
    <location>
        <begin position="23"/>
        <end position="221"/>
    </location>
</feature>
<dbReference type="GO" id="GO:0043190">
    <property type="term" value="C:ATP-binding cassette (ABC) transporter complex"/>
    <property type="evidence" value="ECO:0007669"/>
    <property type="project" value="InterPro"/>
</dbReference>
<dbReference type="GO" id="GO:0006865">
    <property type="term" value="P:amino acid transport"/>
    <property type="evidence" value="ECO:0007669"/>
    <property type="project" value="UniProtKB-KW"/>
</dbReference>
<feature type="transmembrane region" description="Helical" evidence="12">
    <location>
        <begin position="59"/>
        <end position="79"/>
    </location>
</feature>
<evidence type="ECO:0000259" key="13">
    <source>
        <dbReference type="PROSITE" id="PS50928"/>
    </source>
</evidence>